<accession>A0A0K9P2P8</accession>
<evidence type="ECO:0000256" key="5">
    <source>
        <dbReference type="ARBA" id="ARBA00022723"/>
    </source>
</evidence>
<reference evidence="12" key="1">
    <citation type="journal article" date="2016" name="Nature">
        <title>The genome of the seagrass Zostera marina reveals angiosperm adaptation to the sea.</title>
        <authorList>
            <person name="Olsen J.L."/>
            <person name="Rouze P."/>
            <person name="Verhelst B."/>
            <person name="Lin Y.-C."/>
            <person name="Bayer T."/>
            <person name="Collen J."/>
            <person name="Dattolo E."/>
            <person name="De Paoli E."/>
            <person name="Dittami S."/>
            <person name="Maumus F."/>
            <person name="Michel G."/>
            <person name="Kersting A."/>
            <person name="Lauritano C."/>
            <person name="Lohaus R."/>
            <person name="Toepel M."/>
            <person name="Tonon T."/>
            <person name="Vanneste K."/>
            <person name="Amirebrahimi M."/>
            <person name="Brakel J."/>
            <person name="Bostroem C."/>
            <person name="Chovatia M."/>
            <person name="Grimwood J."/>
            <person name="Jenkins J.W."/>
            <person name="Jueterbock A."/>
            <person name="Mraz A."/>
            <person name="Stam W.T."/>
            <person name="Tice H."/>
            <person name="Bornberg-Bauer E."/>
            <person name="Green P.J."/>
            <person name="Pearson G.A."/>
            <person name="Procaccini G."/>
            <person name="Duarte C.M."/>
            <person name="Schmutz J."/>
            <person name="Reusch T.B.H."/>
            <person name="Van de Peer Y."/>
        </authorList>
    </citation>
    <scope>NUCLEOTIDE SEQUENCE [LARGE SCALE GENOMIC DNA]</scope>
    <source>
        <strain evidence="12">cv. Finnish</strain>
    </source>
</reference>
<keyword evidence="7" id="KW-0408">Iron</keyword>
<proteinExistence type="predicted"/>
<organism evidence="11 12">
    <name type="scientific">Zostera marina</name>
    <name type="common">Eelgrass</name>
    <dbReference type="NCBI Taxonomy" id="29655"/>
    <lineage>
        <taxon>Eukaryota</taxon>
        <taxon>Viridiplantae</taxon>
        <taxon>Streptophyta</taxon>
        <taxon>Embryophyta</taxon>
        <taxon>Tracheophyta</taxon>
        <taxon>Spermatophyta</taxon>
        <taxon>Magnoliopsida</taxon>
        <taxon>Liliopsida</taxon>
        <taxon>Zosteraceae</taxon>
        <taxon>Zostera</taxon>
    </lineage>
</organism>
<keyword evidence="2" id="KW-0150">Chloroplast</keyword>
<dbReference type="PROSITE" id="PS51296">
    <property type="entry name" value="RIESKE"/>
    <property type="match status" value="1"/>
</dbReference>
<keyword evidence="5" id="KW-0479">Metal-binding</keyword>
<evidence type="ECO:0000256" key="6">
    <source>
        <dbReference type="ARBA" id="ARBA00022946"/>
    </source>
</evidence>
<dbReference type="GO" id="GO:0046872">
    <property type="term" value="F:metal ion binding"/>
    <property type="evidence" value="ECO:0007669"/>
    <property type="project" value="UniProtKB-KW"/>
</dbReference>
<dbReference type="Pfam" id="PF00355">
    <property type="entry name" value="Rieske"/>
    <property type="match status" value="1"/>
</dbReference>
<dbReference type="Pfam" id="PF08417">
    <property type="entry name" value="PaO"/>
    <property type="match status" value="1"/>
</dbReference>
<dbReference type="InterPro" id="IPR050584">
    <property type="entry name" value="Cholesterol_7-desaturase"/>
</dbReference>
<evidence type="ECO:0000256" key="8">
    <source>
        <dbReference type="ARBA" id="ARBA00023014"/>
    </source>
</evidence>
<dbReference type="SUPFAM" id="SSF50022">
    <property type="entry name" value="ISP domain"/>
    <property type="match status" value="1"/>
</dbReference>
<evidence type="ECO:0000259" key="10">
    <source>
        <dbReference type="PROSITE" id="PS51296"/>
    </source>
</evidence>
<dbReference type="CDD" id="cd03480">
    <property type="entry name" value="Rieske_RO_Alpha_PaO"/>
    <property type="match status" value="1"/>
</dbReference>
<sequence>MAVATPPLLFLQLSDVTLLPRHKSITTIPHFSHPSFLHRRCTRTIRRHICPPIHVTTPSTSLSSSATPDEDREQREDNSPSSFSWRDHWYAVSLIEDLDPTVPTPFQLLNRDLVIWKDQSSSKWIALDDRCPHRLAPLSEGRIDESGWIQCSYHGWSFDGEGKCRNIPQASNDGPEASAVNSQRACTIKLPTLVSQGLLFVWPDENGWELAASTQPPLLPDDFNDPNFSTVTIQRDLFYGYDTLMENVSDPSHINFAHHKVTGRRDRAKPLPFKMTSSGRHGFSAIDDGSPSITSEFIAPCYNTNRIEIDARLPLFGDQKWVIWICSFNIPMAPGKTRSIVCSARNFFQFTVPGQAWWQVVPRWYEHLTSNLVYDGDMIVLQGQEKVLNSKSMEEDSIDVNQQYTKITFTPTQSDRLVLAFRNWFRKHGNSQPYWFGATNQQPLPSTVLSKRQMLDRYDQHTLKCSSCKAAYTAFQTWEKIFIGVTVLLCASVGLPSEIGIRLLLSAAAVFSASMAYLSHEFQKKFVFEDYVHSEID</sequence>
<dbReference type="SUPFAM" id="SSF55961">
    <property type="entry name" value="Bet v1-like"/>
    <property type="match status" value="1"/>
</dbReference>
<feature type="domain" description="Rieske" evidence="10">
    <location>
        <begin position="89"/>
        <end position="201"/>
    </location>
</feature>
<protein>
    <submittedName>
        <fullName evidence="11">Pheophorbide a oxygenase</fullName>
    </submittedName>
</protein>
<dbReference type="PANTHER" id="PTHR21266:SF24">
    <property type="entry name" value="PHEOPHORBIDE A OXYGENASE, CHLOROPLASTIC"/>
    <property type="match status" value="1"/>
</dbReference>
<dbReference type="InterPro" id="IPR036922">
    <property type="entry name" value="Rieske_2Fe-2S_sf"/>
</dbReference>
<dbReference type="Gene3D" id="3.90.380.10">
    <property type="entry name" value="Naphthalene 1,2-dioxygenase Alpha Subunit, Chain A, domain 1"/>
    <property type="match status" value="1"/>
</dbReference>
<dbReference type="InterPro" id="IPR013626">
    <property type="entry name" value="PaO"/>
</dbReference>
<evidence type="ECO:0000313" key="11">
    <source>
        <dbReference type="EMBL" id="KMZ63244.1"/>
    </source>
</evidence>
<dbReference type="InterPro" id="IPR017941">
    <property type="entry name" value="Rieske_2Fe-2S"/>
</dbReference>
<feature type="region of interest" description="Disordered" evidence="9">
    <location>
        <begin position="53"/>
        <end position="82"/>
    </location>
</feature>
<evidence type="ECO:0000313" key="12">
    <source>
        <dbReference type="Proteomes" id="UP000036987"/>
    </source>
</evidence>
<dbReference type="STRING" id="29655.A0A0K9P2P8"/>
<dbReference type="GO" id="GO:0005737">
    <property type="term" value="C:cytoplasm"/>
    <property type="evidence" value="ECO:0000318"/>
    <property type="project" value="GO_Central"/>
</dbReference>
<evidence type="ECO:0000256" key="1">
    <source>
        <dbReference type="ARBA" id="ARBA00004229"/>
    </source>
</evidence>
<comment type="subcellular location">
    <subcellularLocation>
        <location evidence="1">Plastid</location>
        <location evidence="1">Chloroplast</location>
    </subcellularLocation>
</comment>
<name>A0A0K9P2P8_ZOSMR</name>
<dbReference type="Gene3D" id="2.102.10.10">
    <property type="entry name" value="Rieske [2Fe-2S] iron-sulphur domain"/>
    <property type="match status" value="1"/>
</dbReference>
<gene>
    <name evidence="11" type="ORF">ZOSMA_41G00880</name>
</gene>
<feature type="compositionally biased region" description="Low complexity" evidence="9">
    <location>
        <begin position="56"/>
        <end position="67"/>
    </location>
</feature>
<dbReference type="GO" id="GO:0009507">
    <property type="term" value="C:chloroplast"/>
    <property type="evidence" value="ECO:0007669"/>
    <property type="project" value="UniProtKB-SubCell"/>
</dbReference>
<dbReference type="PANTHER" id="PTHR21266">
    <property type="entry name" value="IRON-SULFUR DOMAIN CONTAINING PROTEIN"/>
    <property type="match status" value="1"/>
</dbReference>
<evidence type="ECO:0000256" key="2">
    <source>
        <dbReference type="ARBA" id="ARBA00022528"/>
    </source>
</evidence>
<dbReference type="OrthoDB" id="426882at2759"/>
<keyword evidence="8" id="KW-0411">Iron-sulfur</keyword>
<comment type="caution">
    <text evidence="11">The sequence shown here is derived from an EMBL/GenBank/DDBJ whole genome shotgun (WGS) entry which is preliminary data.</text>
</comment>
<dbReference type="GO" id="GO:0032441">
    <property type="term" value="F:pheophorbide a oxygenase activity"/>
    <property type="evidence" value="ECO:0000318"/>
    <property type="project" value="GO_Central"/>
</dbReference>
<evidence type="ECO:0000256" key="3">
    <source>
        <dbReference type="ARBA" id="ARBA00022640"/>
    </source>
</evidence>
<dbReference type="GO" id="GO:0051537">
    <property type="term" value="F:2 iron, 2 sulfur cluster binding"/>
    <property type="evidence" value="ECO:0007669"/>
    <property type="project" value="UniProtKB-KW"/>
</dbReference>
<evidence type="ECO:0000256" key="9">
    <source>
        <dbReference type="SAM" id="MobiDB-lite"/>
    </source>
</evidence>
<dbReference type="OMA" id="MWHDLTS"/>
<dbReference type="EMBL" id="LFYR01001258">
    <property type="protein sequence ID" value="KMZ63244.1"/>
    <property type="molecule type" value="Genomic_DNA"/>
</dbReference>
<evidence type="ECO:0000256" key="7">
    <source>
        <dbReference type="ARBA" id="ARBA00023004"/>
    </source>
</evidence>
<keyword evidence="3" id="KW-0934">Plastid</keyword>
<keyword evidence="6" id="KW-0809">Transit peptide</keyword>
<dbReference type="GO" id="GO:0010277">
    <property type="term" value="F:chlorophyllide a oxygenase activity"/>
    <property type="evidence" value="ECO:0007669"/>
    <property type="project" value="InterPro"/>
</dbReference>
<dbReference type="AlphaFoldDB" id="A0A0K9P2P8"/>
<keyword evidence="4" id="KW-0001">2Fe-2S</keyword>
<evidence type="ECO:0000256" key="4">
    <source>
        <dbReference type="ARBA" id="ARBA00022714"/>
    </source>
</evidence>
<keyword evidence="12" id="KW-1185">Reference proteome</keyword>
<dbReference type="Proteomes" id="UP000036987">
    <property type="component" value="Unassembled WGS sequence"/>
</dbReference>